<protein>
    <recommendedName>
        <fullName evidence="3">Rhamnan synthesis protein F</fullName>
    </recommendedName>
</protein>
<comment type="caution">
    <text evidence="1">The sequence shown here is derived from an EMBL/GenBank/DDBJ whole genome shotgun (WGS) entry which is preliminary data.</text>
</comment>
<name>A0A1Y4DJT6_9BACT</name>
<reference evidence="2" key="1">
    <citation type="submission" date="2017-04" db="EMBL/GenBank/DDBJ databases">
        <title>Function of individual gut microbiota members based on whole genome sequencing of pure cultures obtained from chicken caecum.</title>
        <authorList>
            <person name="Medvecky M."/>
            <person name="Cejkova D."/>
            <person name="Polansky O."/>
            <person name="Karasova D."/>
            <person name="Kubasova T."/>
            <person name="Cizek A."/>
            <person name="Rychlik I."/>
        </authorList>
    </citation>
    <scope>NUCLEOTIDE SEQUENCE [LARGE SCALE GENOMIC DNA]</scope>
    <source>
        <strain evidence="2">An273</strain>
    </source>
</reference>
<dbReference type="Pfam" id="PF05045">
    <property type="entry name" value="RgpF"/>
    <property type="match status" value="1"/>
</dbReference>
<evidence type="ECO:0008006" key="3">
    <source>
        <dbReference type="Google" id="ProtNLM"/>
    </source>
</evidence>
<evidence type="ECO:0000313" key="2">
    <source>
        <dbReference type="Proteomes" id="UP000196368"/>
    </source>
</evidence>
<keyword evidence="2" id="KW-1185">Reference proteome</keyword>
<gene>
    <name evidence="1" type="ORF">B5F75_05255</name>
</gene>
<dbReference type="AlphaFoldDB" id="A0A1Y4DJT6"/>
<dbReference type="EMBL" id="NFJD01000003">
    <property type="protein sequence ID" value="OUO56600.1"/>
    <property type="molecule type" value="Genomic_DNA"/>
</dbReference>
<dbReference type="InterPro" id="IPR007739">
    <property type="entry name" value="RgpF"/>
</dbReference>
<accession>A0A1Y4DJT6</accession>
<evidence type="ECO:0000313" key="1">
    <source>
        <dbReference type="EMBL" id="OUO56600.1"/>
    </source>
</evidence>
<dbReference type="Proteomes" id="UP000196368">
    <property type="component" value="Unassembled WGS sequence"/>
</dbReference>
<proteinExistence type="predicted"/>
<organism evidence="1 2">
    <name type="scientific">Candidatus Avelusimicrobium gallicola</name>
    <dbReference type="NCBI Taxonomy" id="2562704"/>
    <lineage>
        <taxon>Bacteria</taxon>
        <taxon>Pseudomonadati</taxon>
        <taxon>Elusimicrobiota</taxon>
        <taxon>Elusimicrobia</taxon>
        <taxon>Elusimicrobiales</taxon>
        <taxon>Elusimicrobiaceae</taxon>
        <taxon>Candidatus Avelusimicrobium</taxon>
    </lineage>
</organism>
<sequence>MVFTEMKPTAVHLHLYYMQRWPEIRKYLEHLDAGEYHLYVTLSQENAPLAQAIKAFHPQSTVWQTPNRGYDVGPFVDFLQKVDLSRYDLILKIHTKNKSGLQKTWINGRCITKKRWVDLLMNALLGSADIWRRNLEAFAADPRLGMISSRYLITQEPECSDYLRPEIERVLKQMGLCVPDKITFAAGTMFLVRARLLEKIKQSFTAADFPPTDASVQDGTLAHVFERVFGCVVEAQGYAVKGFDKRRWFEMQAKLYRVSRFFYSNDITRSNHQLIKICKIPVYYKNLNHHPRGS</sequence>